<dbReference type="InParanoid" id="A0A1S3B660"/>
<dbReference type="InterPro" id="IPR036638">
    <property type="entry name" value="HLH_DNA-bd_sf"/>
</dbReference>
<dbReference type="PANTHER" id="PTHR13935:SF90">
    <property type="entry name" value="TRANSCRIPTION FACTOR BHLH162"/>
    <property type="match status" value="1"/>
</dbReference>
<dbReference type="SMR" id="A0A1S3B660"/>
<dbReference type="GeneID" id="103486444"/>
<dbReference type="GO" id="GO:0000981">
    <property type="term" value="F:DNA-binding transcription factor activity, RNA polymerase II-specific"/>
    <property type="evidence" value="ECO:0007669"/>
    <property type="project" value="TreeGrafter"/>
</dbReference>
<dbReference type="PANTHER" id="PTHR13935">
    <property type="entry name" value="ACHAETE-SCUTE TRANSCRIPTION FACTOR-RELATED"/>
    <property type="match status" value="1"/>
</dbReference>
<keyword evidence="8" id="KW-1185">Reference proteome</keyword>
<dbReference type="GO" id="GO:0000977">
    <property type="term" value="F:RNA polymerase II transcription regulatory region sequence-specific DNA binding"/>
    <property type="evidence" value="ECO:0007669"/>
    <property type="project" value="TreeGrafter"/>
</dbReference>
<protein>
    <submittedName>
        <fullName evidence="9">Transcription factor bHLH162-like</fullName>
    </submittedName>
</protein>
<organism evidence="8 9">
    <name type="scientific">Cucumis melo</name>
    <name type="common">Muskmelon</name>
    <dbReference type="NCBI Taxonomy" id="3656"/>
    <lineage>
        <taxon>Eukaryota</taxon>
        <taxon>Viridiplantae</taxon>
        <taxon>Streptophyta</taxon>
        <taxon>Embryophyta</taxon>
        <taxon>Tracheophyta</taxon>
        <taxon>Spermatophyta</taxon>
        <taxon>Magnoliopsida</taxon>
        <taxon>eudicotyledons</taxon>
        <taxon>Gunneridae</taxon>
        <taxon>Pentapetalae</taxon>
        <taxon>rosids</taxon>
        <taxon>fabids</taxon>
        <taxon>Cucurbitales</taxon>
        <taxon>Cucurbitaceae</taxon>
        <taxon>Benincaseae</taxon>
        <taxon>Cucumis</taxon>
    </lineage>
</organism>
<gene>
    <name evidence="9" type="primary">LOC103486444</name>
</gene>
<evidence type="ECO:0000256" key="6">
    <source>
        <dbReference type="SAM" id="SignalP"/>
    </source>
</evidence>
<evidence type="ECO:0000259" key="7">
    <source>
        <dbReference type="PROSITE" id="PS50888"/>
    </source>
</evidence>
<dbReference type="Pfam" id="PF00010">
    <property type="entry name" value="HLH"/>
    <property type="match status" value="1"/>
</dbReference>
<dbReference type="GO" id="GO:0090575">
    <property type="term" value="C:RNA polymerase II transcription regulator complex"/>
    <property type="evidence" value="ECO:0007669"/>
    <property type="project" value="TreeGrafter"/>
</dbReference>
<evidence type="ECO:0000256" key="3">
    <source>
        <dbReference type="ARBA" id="ARBA00023163"/>
    </source>
</evidence>
<keyword evidence="3" id="KW-0804">Transcription</keyword>
<dbReference type="KEGG" id="cmo:103486444"/>
<feature type="signal peptide" evidence="6">
    <location>
        <begin position="1"/>
        <end position="18"/>
    </location>
</feature>
<keyword evidence="4" id="KW-0539">Nucleus</keyword>
<reference evidence="9" key="1">
    <citation type="submission" date="2025-08" db="UniProtKB">
        <authorList>
            <consortium name="RefSeq"/>
        </authorList>
    </citation>
    <scope>IDENTIFICATION</scope>
    <source>
        <tissue evidence="9">Stem</tissue>
    </source>
</reference>
<evidence type="ECO:0000313" key="9">
    <source>
        <dbReference type="RefSeq" id="XP_008442634.3"/>
    </source>
</evidence>
<comment type="subcellular location">
    <subcellularLocation>
        <location evidence="1">Nucleus</location>
    </subcellularLocation>
</comment>
<accession>A0A1S3B660</accession>
<dbReference type="PROSITE" id="PS50888">
    <property type="entry name" value="BHLH"/>
    <property type="match status" value="1"/>
</dbReference>
<dbReference type="SMART" id="SM00353">
    <property type="entry name" value="HLH"/>
    <property type="match status" value="1"/>
</dbReference>
<proteinExistence type="predicted"/>
<evidence type="ECO:0000256" key="4">
    <source>
        <dbReference type="ARBA" id="ARBA00023242"/>
    </source>
</evidence>
<dbReference type="InterPro" id="IPR011598">
    <property type="entry name" value="bHLH_dom"/>
</dbReference>
<dbReference type="AlphaFoldDB" id="A0A1S3B660"/>
<dbReference type="SUPFAM" id="SSF47459">
    <property type="entry name" value="HLH, helix-loop-helix DNA-binding domain"/>
    <property type="match status" value="1"/>
</dbReference>
<feature type="region of interest" description="Disordered" evidence="5">
    <location>
        <begin position="117"/>
        <end position="139"/>
    </location>
</feature>
<keyword evidence="2" id="KW-0805">Transcription regulation</keyword>
<evidence type="ECO:0000313" key="8">
    <source>
        <dbReference type="Proteomes" id="UP001652600"/>
    </source>
</evidence>
<dbReference type="eggNOG" id="ENOG502RZNA">
    <property type="taxonomic scope" value="Eukaryota"/>
</dbReference>
<dbReference type="RefSeq" id="XP_008442634.3">
    <property type="nucleotide sequence ID" value="XM_008444412.3"/>
</dbReference>
<dbReference type="Proteomes" id="UP001652600">
    <property type="component" value="Chromosome 12"/>
</dbReference>
<evidence type="ECO:0000256" key="1">
    <source>
        <dbReference type="ARBA" id="ARBA00004123"/>
    </source>
</evidence>
<keyword evidence="6" id="KW-0732">Signal</keyword>
<dbReference type="InterPro" id="IPR015660">
    <property type="entry name" value="MASH1/Ascl1a-like"/>
</dbReference>
<evidence type="ECO:0000256" key="2">
    <source>
        <dbReference type="ARBA" id="ARBA00023015"/>
    </source>
</evidence>
<feature type="domain" description="BHLH" evidence="7">
    <location>
        <begin position="52"/>
        <end position="105"/>
    </location>
</feature>
<sequence length="255" mass="29089">MIIINWHMTSSPAALILTLPLIINIKEEEANLCEGFCEKLSIMSNPIRCQPTPQSDRKFVERNRRKEMKSLFSTLNSLLPNHTSREAPRTVPDQLEDATNYIKELQKNIQKLKEKKEELMGKNKMEEDEEAEGRRRRRFEHETKPKLLLQVKAHQIGSSVEVFLTTGSDYHFILQQVLRLLQDNGAEILNVNQSMFTDRVFHKITAQVDGEGIGPGDGERICKTVKKFVSQYKDEQCSVDYNGNGNGNGNGGEDL</sequence>
<dbReference type="Gene3D" id="4.10.280.10">
    <property type="entry name" value="Helix-loop-helix DNA-binding domain"/>
    <property type="match status" value="1"/>
</dbReference>
<dbReference type="CDD" id="cd18914">
    <property type="entry name" value="bHLH_AtORG2_like"/>
    <property type="match status" value="1"/>
</dbReference>
<dbReference type="GO" id="GO:0046983">
    <property type="term" value="F:protein dimerization activity"/>
    <property type="evidence" value="ECO:0007669"/>
    <property type="project" value="InterPro"/>
</dbReference>
<name>A0A1S3B660_CUCME</name>
<feature type="chain" id="PRO_5045468026" evidence="6">
    <location>
        <begin position="19"/>
        <end position="255"/>
    </location>
</feature>
<evidence type="ECO:0000256" key="5">
    <source>
        <dbReference type="SAM" id="MobiDB-lite"/>
    </source>
</evidence>